<dbReference type="PANTHER" id="PTHR43322:SF5">
    <property type="entry name" value="1-DEOXY-D-XYLULOSE-5-PHOSPHATE SYNTHASE, CHLOROPLASTIC"/>
    <property type="match status" value="1"/>
</dbReference>
<sequence length="366" mass="39153">MLLEEISGPDDLRALGNADLDRLCTEIRELLVTAVARTGGHLGPNLGVVELTIALHRVFDSPRDRIVFDTGHQAYVHKMLTGRADRFDTLRQHGGMSGYPSRSESEHDIVENSHASTGLSYGLALATARELRGEGGKVICVIGDGALTGGMAYEALNNIGQRQPELIIILNDNGRSYAPTVGGIAENLGQLRLSPKYERAKGAAGQTLRQLPVFGESAYGAAKRMKDSLKQLVSPISIFETLGLKYGGPIDGHDIRALEKAMRDASAFKGPVVIHVVTDKGHGYAPAVGDEVDKFHGVSSFDPSSGAFSTKPAAWTDVFSEALLEAAEADDRIVAITAAMASSTGLLAFAERFPERFFDVGIAEQH</sequence>
<gene>
    <name evidence="9" type="ORF">DLM65_01680</name>
</gene>
<dbReference type="EMBL" id="QHBU01000033">
    <property type="protein sequence ID" value="PZR83520.1"/>
    <property type="molecule type" value="Genomic_DNA"/>
</dbReference>
<dbReference type="AlphaFoldDB" id="A0A2W5ZDN2"/>
<dbReference type="InterPro" id="IPR029061">
    <property type="entry name" value="THDP-binding"/>
</dbReference>
<dbReference type="Proteomes" id="UP000248724">
    <property type="component" value="Unassembled WGS sequence"/>
</dbReference>
<evidence type="ECO:0000256" key="4">
    <source>
        <dbReference type="ARBA" id="ARBA00022679"/>
    </source>
</evidence>
<dbReference type="Gene3D" id="3.40.50.970">
    <property type="match status" value="2"/>
</dbReference>
<name>A0A2W5ZDN2_9BACT</name>
<evidence type="ECO:0000313" key="9">
    <source>
        <dbReference type="EMBL" id="PZR83520.1"/>
    </source>
</evidence>
<dbReference type="GO" id="GO:0016114">
    <property type="term" value="P:terpenoid biosynthetic process"/>
    <property type="evidence" value="ECO:0007669"/>
    <property type="project" value="InterPro"/>
</dbReference>
<keyword evidence="6" id="KW-0460">Magnesium</keyword>
<dbReference type="GO" id="GO:0019288">
    <property type="term" value="P:isopentenyl diphosphate biosynthetic process, methylerythritol 4-phosphate pathway"/>
    <property type="evidence" value="ECO:0007669"/>
    <property type="project" value="TreeGrafter"/>
</dbReference>
<feature type="non-terminal residue" evidence="9">
    <location>
        <position position="366"/>
    </location>
</feature>
<comment type="caution">
    <text evidence="9">The sequence shown here is derived from an EMBL/GenBank/DDBJ whole genome shotgun (WGS) entry which is preliminary data.</text>
</comment>
<keyword evidence="5" id="KW-0479">Metal-binding</keyword>
<dbReference type="GO" id="GO:0008661">
    <property type="term" value="F:1-deoxy-D-xylulose-5-phosphate synthase activity"/>
    <property type="evidence" value="ECO:0007669"/>
    <property type="project" value="InterPro"/>
</dbReference>
<evidence type="ECO:0000256" key="6">
    <source>
        <dbReference type="ARBA" id="ARBA00022842"/>
    </source>
</evidence>
<keyword evidence="7" id="KW-0786">Thiamine pyrophosphate</keyword>
<evidence type="ECO:0000259" key="8">
    <source>
        <dbReference type="Pfam" id="PF02779"/>
    </source>
</evidence>
<dbReference type="CDD" id="cd02007">
    <property type="entry name" value="TPP_DXS"/>
    <property type="match status" value="1"/>
</dbReference>
<dbReference type="InterPro" id="IPR049557">
    <property type="entry name" value="Transketolase_CS"/>
</dbReference>
<dbReference type="Pfam" id="PF13292">
    <property type="entry name" value="DXP_synthase_N"/>
    <property type="match status" value="1"/>
</dbReference>
<comment type="cofactor">
    <cofactor evidence="2">
        <name>thiamine diphosphate</name>
        <dbReference type="ChEBI" id="CHEBI:58937"/>
    </cofactor>
</comment>
<dbReference type="InterPro" id="IPR005477">
    <property type="entry name" value="Dxylulose-5-P_synthase"/>
</dbReference>
<dbReference type="PANTHER" id="PTHR43322">
    <property type="entry name" value="1-D-DEOXYXYLULOSE 5-PHOSPHATE SYNTHASE-RELATED"/>
    <property type="match status" value="1"/>
</dbReference>
<evidence type="ECO:0000313" key="10">
    <source>
        <dbReference type="Proteomes" id="UP000248724"/>
    </source>
</evidence>
<dbReference type="SUPFAM" id="SSF52518">
    <property type="entry name" value="Thiamin diphosphate-binding fold (THDP-binding)"/>
    <property type="match status" value="1"/>
</dbReference>
<dbReference type="PROSITE" id="PS00801">
    <property type="entry name" value="TRANSKETOLASE_1"/>
    <property type="match status" value="1"/>
</dbReference>
<dbReference type="InterPro" id="IPR005475">
    <property type="entry name" value="Transketolase-like_Pyr-bd"/>
</dbReference>
<organism evidence="9 10">
    <name type="scientific">Candidatus Aeolococcus gillhamiae</name>
    <dbReference type="NCBI Taxonomy" id="3127015"/>
    <lineage>
        <taxon>Bacteria</taxon>
        <taxon>Bacillati</taxon>
        <taxon>Candidatus Dormiibacterota</taxon>
        <taxon>Candidatus Dormibacteria</taxon>
        <taxon>Candidatus Aeolococcales</taxon>
        <taxon>Candidatus Aeolococcaceae</taxon>
        <taxon>Candidatus Aeolococcus</taxon>
    </lineage>
</organism>
<reference evidence="9 10" key="1">
    <citation type="journal article" date="2017" name="Nature">
        <title>Atmospheric trace gases support primary production in Antarctic desert surface soil.</title>
        <authorList>
            <person name="Ji M."/>
            <person name="Greening C."/>
            <person name="Vanwonterghem I."/>
            <person name="Carere C.R."/>
            <person name="Bay S.K."/>
            <person name="Steen J.A."/>
            <person name="Montgomery K."/>
            <person name="Lines T."/>
            <person name="Beardall J."/>
            <person name="van Dorst J."/>
            <person name="Snape I."/>
            <person name="Stott M.B."/>
            <person name="Hugenholtz P."/>
            <person name="Ferrari B.C."/>
        </authorList>
    </citation>
    <scope>NUCLEOTIDE SEQUENCE [LARGE SCALE GENOMIC DNA]</scope>
    <source>
        <strain evidence="9">RRmetagenome_bin12</strain>
    </source>
</reference>
<keyword evidence="4" id="KW-0808">Transferase</keyword>
<dbReference type="Pfam" id="PF02779">
    <property type="entry name" value="Transket_pyr"/>
    <property type="match status" value="1"/>
</dbReference>
<dbReference type="GO" id="GO:0046872">
    <property type="term" value="F:metal ion binding"/>
    <property type="evidence" value="ECO:0007669"/>
    <property type="project" value="UniProtKB-KW"/>
</dbReference>
<dbReference type="GO" id="GO:0005829">
    <property type="term" value="C:cytosol"/>
    <property type="evidence" value="ECO:0007669"/>
    <property type="project" value="TreeGrafter"/>
</dbReference>
<feature type="domain" description="Transketolase-like pyrimidine-binding" evidence="8">
    <location>
        <begin position="312"/>
        <end position="366"/>
    </location>
</feature>
<accession>A0A2W5ZDN2</accession>
<evidence type="ECO:0000256" key="5">
    <source>
        <dbReference type="ARBA" id="ARBA00022723"/>
    </source>
</evidence>
<comment type="cofactor">
    <cofactor evidence="1">
        <name>Mg(2+)</name>
        <dbReference type="ChEBI" id="CHEBI:18420"/>
    </cofactor>
</comment>
<proteinExistence type="predicted"/>
<evidence type="ECO:0000256" key="7">
    <source>
        <dbReference type="ARBA" id="ARBA00023052"/>
    </source>
</evidence>
<evidence type="ECO:0000256" key="3">
    <source>
        <dbReference type="ARBA" id="ARBA00011738"/>
    </source>
</evidence>
<evidence type="ECO:0000256" key="1">
    <source>
        <dbReference type="ARBA" id="ARBA00001946"/>
    </source>
</evidence>
<comment type="subunit">
    <text evidence="3">Homodimer.</text>
</comment>
<evidence type="ECO:0000256" key="2">
    <source>
        <dbReference type="ARBA" id="ARBA00001964"/>
    </source>
</evidence>
<protein>
    <submittedName>
        <fullName evidence="9">1-deoxy-D-xylulose-5-phosphate synthase</fullName>
    </submittedName>
</protein>